<dbReference type="PANTHER" id="PTHR14387:SF7">
    <property type="entry name" value="THYROID ADENOMA-ASSOCIATED PROTEIN"/>
    <property type="match status" value="1"/>
</dbReference>
<evidence type="ECO:0000256" key="4">
    <source>
        <dbReference type="ARBA" id="ARBA00035698"/>
    </source>
</evidence>
<feature type="domain" description="DUF2428" evidence="6">
    <location>
        <begin position="912"/>
        <end position="1216"/>
    </location>
</feature>
<keyword evidence="2" id="KW-0819">tRNA processing</keyword>
<feature type="domain" description="tRNA (32-2'-O)-methyltransferase regulator THADA-like C-terminal TPR repeats region" evidence="8">
    <location>
        <begin position="1218"/>
        <end position="1378"/>
    </location>
</feature>
<feature type="compositionally biased region" description="Polar residues" evidence="5">
    <location>
        <begin position="978"/>
        <end position="992"/>
    </location>
</feature>
<evidence type="ECO:0000259" key="6">
    <source>
        <dbReference type="Pfam" id="PF10350"/>
    </source>
</evidence>
<evidence type="ECO:0000313" key="9">
    <source>
        <dbReference type="Ensembl" id="ENSCVAP00000031116.1"/>
    </source>
</evidence>
<dbReference type="Pfam" id="PF25151">
    <property type="entry name" value="TPR_Trm732_C"/>
    <property type="match status" value="1"/>
</dbReference>
<dbReference type="GO" id="GO:0005829">
    <property type="term" value="C:cytosol"/>
    <property type="evidence" value="ECO:0007669"/>
    <property type="project" value="TreeGrafter"/>
</dbReference>
<dbReference type="InterPro" id="IPR019442">
    <property type="entry name" value="THADA/TRM732_DUF2428"/>
</dbReference>
<dbReference type="InterPro" id="IPR056843">
    <property type="entry name" value="THADA-like_TPR"/>
</dbReference>
<feature type="region of interest" description="Disordered" evidence="5">
    <location>
        <begin position="972"/>
        <end position="998"/>
    </location>
</feature>
<protein>
    <recommendedName>
        <fullName evidence="4">tRNA (32-2'-O)-methyltransferase regulator THADA</fullName>
    </recommendedName>
</protein>
<dbReference type="GeneTree" id="ENSGT00390000015500"/>
<feature type="domain" description="tRNA (32-2'-O)-methyltransferase regulator THADA-like TPR repeats region" evidence="7">
    <location>
        <begin position="498"/>
        <end position="728"/>
    </location>
</feature>
<dbReference type="InterPro" id="IPR016024">
    <property type="entry name" value="ARM-type_fold"/>
</dbReference>
<dbReference type="STRING" id="28743.ENSCVAP00000031116"/>
<evidence type="ECO:0000256" key="2">
    <source>
        <dbReference type="ARBA" id="ARBA00022694"/>
    </source>
</evidence>
<dbReference type="GO" id="GO:0030488">
    <property type="term" value="P:tRNA methylation"/>
    <property type="evidence" value="ECO:0007669"/>
    <property type="project" value="TreeGrafter"/>
</dbReference>
<organism evidence="9 10">
    <name type="scientific">Cyprinodon variegatus</name>
    <name type="common">Sheepshead minnow</name>
    <dbReference type="NCBI Taxonomy" id="28743"/>
    <lineage>
        <taxon>Eukaryota</taxon>
        <taxon>Metazoa</taxon>
        <taxon>Chordata</taxon>
        <taxon>Craniata</taxon>
        <taxon>Vertebrata</taxon>
        <taxon>Euteleostomi</taxon>
        <taxon>Actinopterygii</taxon>
        <taxon>Neopterygii</taxon>
        <taxon>Teleostei</taxon>
        <taxon>Neoteleostei</taxon>
        <taxon>Acanthomorphata</taxon>
        <taxon>Ovalentaria</taxon>
        <taxon>Atherinomorphae</taxon>
        <taxon>Cyprinodontiformes</taxon>
        <taxon>Cyprinodontidae</taxon>
        <taxon>Cyprinodon</taxon>
    </lineage>
</organism>
<dbReference type="Proteomes" id="UP000265020">
    <property type="component" value="Unassembled WGS sequence"/>
</dbReference>
<reference evidence="9" key="2">
    <citation type="submission" date="2025-09" db="UniProtKB">
        <authorList>
            <consortium name="Ensembl"/>
        </authorList>
    </citation>
    <scope>IDENTIFICATION</scope>
</reference>
<dbReference type="InterPro" id="IPR051954">
    <property type="entry name" value="tRNA_methyltransferase_THADA"/>
</dbReference>
<evidence type="ECO:0000313" key="10">
    <source>
        <dbReference type="Proteomes" id="UP000265020"/>
    </source>
</evidence>
<evidence type="ECO:0000256" key="1">
    <source>
        <dbReference type="ARBA" id="ARBA00010409"/>
    </source>
</evidence>
<proteinExistence type="inferred from homology"/>
<keyword evidence="10" id="KW-1185">Reference proteome</keyword>
<dbReference type="OMA" id="CTSIPEW"/>
<sequence length="1865" mass="206440">MVVKKKTIKVEAVALDEETLCKLIGTERVKQLSHTLQSCLELTDPVQQIQLIKKAGSQLEALNEEEADDALDVCLKTLALVYTSVQPKNPLRRAVASSLGSVPKWLQGRTVDTLSSCLSDLLSSPSSEQFPRIIDTISACLDSFPTGKCGSDQFGFCRHIAQAQLMQWCLAAVKTSMLVLQRSQEAIGDVLQAQPDTLGGLLSCYTHILTDEEFVQAVQSTAGMAVVLLIRSVMGSGDEVASVVCGLLRSSVGGLESAPQWLRQRCEALCASDRPPGVSLYLCHGALAMLSWKGSLPGPQWEELLLLVPRTLMDLDVRVRESSTAMVVARVLTLWSGAALDCLQEEKHLCPPSLQVALCGGSELQRHLLEHIYSHWEHPLDGVRHQTRSLFHNLLRLHQRTKPSSCSPSEDPYLTELTHSLLGLEWHMRGKYGSLGCLVELHGAEHLLSIQPLLPSRLLDLMGDQTLAPYASDLLERLFISHKAQLSNRGSEDWMEHWHRTWVDPLLNVLCHTRPDQTTYILDYFLPKLLRCSPSSLTHMVQALQDAPPCRTGPSSSRGALGALMTCLRAARAQGVMASSEDDLWAGLVPLSLLQTALIHKHDQVRMDALGLVCESHRSTEVLTSQEMELIRYFLPSNLNSQSPGVRQQTISLLKKLLCRVKDSSQLLQKRLIQERAAKGRARDQHSLHQYKEFLRWLCGNLLEVLLPGASFSKCLMALNLLNLLAQLFTFTPDVFALGEVVTSAHAQNVLYCVASNFLEVKQLATSLLRQLPPAAVGLQAPQTMRRVLQASLDLSTSTKPYDSVTAAHLLSLLLQQPELIPVLLGCAEDQGLELQIDPLQTQASEALMLELNALAVVRYLLCCLQTELSGAESSLLQAAASFPLYGRAHCITAVLQQLNTDQTEQWRGLSSELIAACYRMSDVVSPVVQSSSPEGLIPMDSDSEMSGGLQRILQEIQPRDTNDFFNSARELEGDDASAQSRTPHTPPLNTGTEKEDGCNGEGYRVTAQMVLVCCWRSMKEVAMLLGQLCQSLPLQYTNENEPTCAGLITEEQVEGVGLYFRQQLLQSRHRGAFELAYVGFVRLTDMLCRSGSQALQQLPSRWLSEVLEEVKSSDPTSKLCATRRSAGIPFYIQALLSSEPKSSSCSLLKMTMRELIALAMPSAERNTDSSTVPQVHALNILRALYRDTRLGENIIPFVSDGMQAAVLGFTSPVWAVRNSSTLLFSTLITRIFGVKRGKDEHSKKNRMTGREFFTRFPALYPFLLTQLEEAAATVQSDSGHVKLHPSLFLLLLVLSRLYPSPMDGTFSPLGLAPFIPLIIRCSRSAVYRTREMAARALVPFVLLTQVPSTVHSLLQELPPEPGPKIQHNHIHGTLLQVCSHTPTSTQTSSLILGIYSAHSNHRLQNSCLVTRGVFLDVLMCLCGSKTSLLEEVDTLRQTALSVVTASELIHPDSSSPSLVPGSTQYLLSLAQLGLSVCVDSPHLWRGFEQRKQLLYSLLHSPHYEVRELALEGILRKLYEEEEEEKSPLWLDETTMSDLTNMAVHETRQQCLAKVLQVLCMLSNRCELLWKDGSKTLSQKDVLMHLLTLIFKLNFRDLFLSIMLQFSSFLQDPGAVACLDQWGALVCSCCGEEQPVEVKLMVTKVLVTCSSSLMTNPQLPLGFPATVSLWRSLFTLLQDEDQEVRDSASDFTCSVPAHLLSKDVAGGSVCPPAALDLTLQLLCGMFKLWGQLGAGILTLMQWLMGEEDGCDEEELPLLDEEDFLFEKGELNLWAEPLQWVKLLHRHLCSLIDTLEQNQGAGAVDPDQLLHFQTQARNKVLISQQALNRLPGLPQFSSTMEHARLTLRHHRAELALDALSRLTLTS</sequence>
<evidence type="ECO:0000259" key="8">
    <source>
        <dbReference type="Pfam" id="PF25151"/>
    </source>
</evidence>
<dbReference type="Ensembl" id="ENSCVAT00000025661.1">
    <property type="protein sequence ID" value="ENSCVAP00000031116.1"/>
    <property type="gene ID" value="ENSCVAG00000020256.1"/>
</dbReference>
<dbReference type="Pfam" id="PF10350">
    <property type="entry name" value="DUF2428"/>
    <property type="match status" value="1"/>
</dbReference>
<accession>A0A3Q2EFJ5</accession>
<evidence type="ECO:0000256" key="5">
    <source>
        <dbReference type="SAM" id="MobiDB-lite"/>
    </source>
</evidence>
<dbReference type="PANTHER" id="PTHR14387">
    <property type="entry name" value="THADA/DEATH RECEPTOR INTERACTING PROTEIN"/>
    <property type="match status" value="1"/>
</dbReference>
<comment type="similarity">
    <text evidence="1">Belongs to the THADA family.</text>
</comment>
<dbReference type="InterPro" id="IPR056842">
    <property type="entry name" value="THADA-like_TPR_C"/>
</dbReference>
<comment type="function">
    <text evidence="3">Together with methyltransferase FTSJ1, methylates the 2'-O-ribose of nucleotides at position 32 of the anticodon loop of substrate tRNAs.</text>
</comment>
<reference evidence="9" key="1">
    <citation type="submission" date="2025-08" db="UniProtKB">
        <authorList>
            <consortium name="Ensembl"/>
        </authorList>
    </citation>
    <scope>IDENTIFICATION</scope>
</reference>
<evidence type="ECO:0000259" key="7">
    <source>
        <dbReference type="Pfam" id="PF25150"/>
    </source>
</evidence>
<dbReference type="SUPFAM" id="SSF48371">
    <property type="entry name" value="ARM repeat"/>
    <property type="match status" value="2"/>
</dbReference>
<dbReference type="Pfam" id="PF25150">
    <property type="entry name" value="TPR_Trm732"/>
    <property type="match status" value="1"/>
</dbReference>
<name>A0A3Q2EFJ5_CYPVA</name>
<evidence type="ECO:0000256" key="3">
    <source>
        <dbReference type="ARBA" id="ARBA00035625"/>
    </source>
</evidence>